<feature type="transmembrane region" description="Helical" evidence="9">
    <location>
        <begin position="199"/>
        <end position="220"/>
    </location>
</feature>
<evidence type="ECO:0000256" key="6">
    <source>
        <dbReference type="ARBA" id="ARBA00022840"/>
    </source>
</evidence>
<feature type="domain" description="ABC transporter" evidence="10">
    <location>
        <begin position="373"/>
        <end position="606"/>
    </location>
</feature>
<dbReference type="PROSITE" id="PS00211">
    <property type="entry name" value="ABC_TRANSPORTER_1"/>
    <property type="match status" value="1"/>
</dbReference>
<feature type="transmembrane region" description="Helical" evidence="9">
    <location>
        <begin position="94"/>
        <end position="118"/>
    </location>
</feature>
<evidence type="ECO:0000313" key="12">
    <source>
        <dbReference type="EMBL" id="EMR07803.1"/>
    </source>
</evidence>
<dbReference type="SUPFAM" id="SSF52540">
    <property type="entry name" value="P-loop containing nucleoside triphosphate hydrolases"/>
    <property type="match status" value="1"/>
</dbReference>
<evidence type="ECO:0000256" key="1">
    <source>
        <dbReference type="ARBA" id="ARBA00004651"/>
    </source>
</evidence>
<comment type="caution">
    <text evidence="12">The sequence shown here is derived from an EMBL/GenBank/DDBJ whole genome shotgun (WGS) entry which is preliminary data.</text>
</comment>
<dbReference type="STRING" id="1235279.C772_00131"/>
<protein>
    <submittedName>
        <fullName evidence="12">Putative multidrug export ATP-binding/permease protein</fullName>
        <ecNumber evidence="12">3.6.3.-</ecNumber>
    </submittedName>
</protein>
<keyword evidence="3" id="KW-1003">Cell membrane</keyword>
<evidence type="ECO:0000259" key="11">
    <source>
        <dbReference type="PROSITE" id="PS50929"/>
    </source>
</evidence>
<evidence type="ECO:0000256" key="4">
    <source>
        <dbReference type="ARBA" id="ARBA00022692"/>
    </source>
</evidence>
<keyword evidence="4 9" id="KW-0812">Transmembrane</keyword>
<dbReference type="PROSITE" id="PS50893">
    <property type="entry name" value="ABC_TRANSPORTER_2"/>
    <property type="match status" value="1"/>
</dbReference>
<dbReference type="GO" id="GO:0016887">
    <property type="term" value="F:ATP hydrolysis activity"/>
    <property type="evidence" value="ECO:0007669"/>
    <property type="project" value="InterPro"/>
</dbReference>
<dbReference type="Pfam" id="PF00664">
    <property type="entry name" value="ABC_membrane"/>
    <property type="match status" value="1"/>
</dbReference>
<dbReference type="InterPro" id="IPR039421">
    <property type="entry name" value="Type_1_exporter"/>
</dbReference>
<accession>M7NH00</accession>
<dbReference type="Proteomes" id="UP000011919">
    <property type="component" value="Unassembled WGS sequence"/>
</dbReference>
<keyword evidence="5" id="KW-0547">Nucleotide-binding</keyword>
<dbReference type="GO" id="GO:0005524">
    <property type="term" value="F:ATP binding"/>
    <property type="evidence" value="ECO:0007669"/>
    <property type="project" value="UniProtKB-KW"/>
</dbReference>
<evidence type="ECO:0000256" key="7">
    <source>
        <dbReference type="ARBA" id="ARBA00022989"/>
    </source>
</evidence>
<dbReference type="CDD" id="cd18548">
    <property type="entry name" value="ABC_6TM_Tm287_like"/>
    <property type="match status" value="1"/>
</dbReference>
<dbReference type="PANTHER" id="PTHR43394">
    <property type="entry name" value="ATP-DEPENDENT PERMEASE MDL1, MITOCHONDRIAL"/>
    <property type="match status" value="1"/>
</dbReference>
<dbReference type="InterPro" id="IPR011527">
    <property type="entry name" value="ABC1_TM_dom"/>
</dbReference>
<keyword evidence="2" id="KW-0813">Transport</keyword>
<feature type="transmembrane region" description="Helical" evidence="9">
    <location>
        <begin position="320"/>
        <end position="338"/>
    </location>
</feature>
<gene>
    <name evidence="12" type="ORF">C772_00131</name>
</gene>
<sequence length="618" mass="67879">MRKSKTAIQSTENSPSAYPVGEEYGIIKKQLIRYAKDIWGETLKTVFSYAKTYKWPIAIALLLMFVELAVELIQPLVIGKIIDDGIIPGDTGTVWTWGAVMMGLALAAFLSGVTNSFFAAHAAHSFAFDLRAAMFRKIQSFTMSTFLRFPQSGLLTRMTSDITMTSNVLYMSLRIMLRAPLAAAGSLIMAFIVNPKLALFLMIGVPFLVIFLVFMVRKGVAMFGRVQRRLDRVNRVVQENLQAVRLVKAYLRGAYESSRFTKVAGALRSDTVSAVRLMELILPVLLFVMNVSLLAVLWFGAQEVRGGGAEVGEVVAIVNYALRMTGSFSMFSFIIVAYSRAKASAERMEEVLLADGGTEEAERGSGRQPIGDLRFENVSFTYEGADKGVLHDISFHVKPGEKLAIMGATGSGKSTLLNLIPRFFEPTSGRVLLDGRDIQEWPLKDLRDAIGYVPQQSMLFTGSIHENLGWGDSEAGLDELEEAARKAQIHDSVERFPDKYGTRVGQKGVNLSGGQKQRLSIARALVRHPSILILDDSTSALDVKTENALWKALEGERATMLVVTQKVGTAAGADRILLLDEGRVSGYGTHEELLEQSVLYRQIVESQSAHAGEVNGDV</sequence>
<feature type="transmembrane region" description="Helical" evidence="9">
    <location>
        <begin position="57"/>
        <end position="82"/>
    </location>
</feature>
<dbReference type="GO" id="GO:0005886">
    <property type="term" value="C:plasma membrane"/>
    <property type="evidence" value="ECO:0007669"/>
    <property type="project" value="UniProtKB-SubCell"/>
</dbReference>
<dbReference type="SUPFAM" id="SSF90123">
    <property type="entry name" value="ABC transporter transmembrane region"/>
    <property type="match status" value="1"/>
</dbReference>
<dbReference type="Gene3D" id="1.20.1560.10">
    <property type="entry name" value="ABC transporter type 1, transmembrane domain"/>
    <property type="match status" value="1"/>
</dbReference>
<dbReference type="AlphaFoldDB" id="M7NH00"/>
<evidence type="ECO:0000256" key="8">
    <source>
        <dbReference type="ARBA" id="ARBA00023136"/>
    </source>
</evidence>
<keyword evidence="8 9" id="KW-0472">Membrane</keyword>
<dbReference type="FunFam" id="3.40.50.300:FF:000221">
    <property type="entry name" value="Multidrug ABC transporter ATP-binding protein"/>
    <property type="match status" value="1"/>
</dbReference>
<keyword evidence="13" id="KW-1185">Reference proteome</keyword>
<organism evidence="12 13">
    <name type="scientific">Bhargavaea cecembensis DSE10</name>
    <dbReference type="NCBI Taxonomy" id="1235279"/>
    <lineage>
        <taxon>Bacteria</taxon>
        <taxon>Bacillati</taxon>
        <taxon>Bacillota</taxon>
        <taxon>Bacilli</taxon>
        <taxon>Bacillales</taxon>
        <taxon>Caryophanaceae</taxon>
        <taxon>Bhargavaea</taxon>
    </lineage>
</organism>
<proteinExistence type="predicted"/>
<keyword evidence="6 12" id="KW-0067">ATP-binding</keyword>
<name>M7NH00_9BACL</name>
<dbReference type="SMART" id="SM00382">
    <property type="entry name" value="AAA"/>
    <property type="match status" value="1"/>
</dbReference>
<dbReference type="GO" id="GO:0015421">
    <property type="term" value="F:ABC-type oligopeptide transporter activity"/>
    <property type="evidence" value="ECO:0007669"/>
    <property type="project" value="TreeGrafter"/>
</dbReference>
<keyword evidence="7 9" id="KW-1133">Transmembrane helix</keyword>
<comment type="subcellular location">
    <subcellularLocation>
        <location evidence="1">Cell membrane</location>
        <topology evidence="1">Multi-pass membrane protein</topology>
    </subcellularLocation>
</comment>
<dbReference type="PATRIC" id="fig|1235279.3.peg.138"/>
<dbReference type="Pfam" id="PF00005">
    <property type="entry name" value="ABC_tran"/>
    <property type="match status" value="1"/>
</dbReference>
<feature type="domain" description="ABC transmembrane type-1" evidence="11">
    <location>
        <begin position="58"/>
        <end position="340"/>
    </location>
</feature>
<dbReference type="Gene3D" id="3.40.50.300">
    <property type="entry name" value="P-loop containing nucleotide triphosphate hydrolases"/>
    <property type="match status" value="1"/>
</dbReference>
<dbReference type="PANTHER" id="PTHR43394:SF1">
    <property type="entry name" value="ATP-BINDING CASSETTE SUB-FAMILY B MEMBER 10, MITOCHONDRIAL"/>
    <property type="match status" value="1"/>
</dbReference>
<dbReference type="InterPro" id="IPR003593">
    <property type="entry name" value="AAA+_ATPase"/>
</dbReference>
<keyword evidence="12" id="KW-0378">Hydrolase</keyword>
<evidence type="ECO:0000256" key="5">
    <source>
        <dbReference type="ARBA" id="ARBA00022741"/>
    </source>
</evidence>
<dbReference type="InterPro" id="IPR017871">
    <property type="entry name" value="ABC_transporter-like_CS"/>
</dbReference>
<dbReference type="InterPro" id="IPR003439">
    <property type="entry name" value="ABC_transporter-like_ATP-bd"/>
</dbReference>
<evidence type="ECO:0000256" key="3">
    <source>
        <dbReference type="ARBA" id="ARBA00022475"/>
    </source>
</evidence>
<dbReference type="EC" id="3.6.3.-" evidence="12"/>
<evidence type="ECO:0000313" key="13">
    <source>
        <dbReference type="Proteomes" id="UP000011919"/>
    </source>
</evidence>
<dbReference type="PROSITE" id="PS50929">
    <property type="entry name" value="ABC_TM1F"/>
    <property type="match status" value="1"/>
</dbReference>
<dbReference type="InterPro" id="IPR036640">
    <property type="entry name" value="ABC1_TM_sf"/>
</dbReference>
<feature type="transmembrane region" description="Helical" evidence="9">
    <location>
        <begin position="280"/>
        <end position="300"/>
    </location>
</feature>
<evidence type="ECO:0000259" key="10">
    <source>
        <dbReference type="PROSITE" id="PS50893"/>
    </source>
</evidence>
<feature type="transmembrane region" description="Helical" evidence="9">
    <location>
        <begin position="175"/>
        <end position="193"/>
    </location>
</feature>
<evidence type="ECO:0000256" key="9">
    <source>
        <dbReference type="SAM" id="Phobius"/>
    </source>
</evidence>
<reference evidence="12 13" key="1">
    <citation type="journal article" date="2013" name="Genome Announc.">
        <title>Draft Genome Sequence of Bhargavaea cecembensis Strain DSE10T, Isolated from a Deep-Sea Sediment Sample Collected at a Depth of 5,904 m from the Chagos-Laccadive Ridge System in the Indian Ocean.</title>
        <authorList>
            <person name="Shivaji S."/>
            <person name="Ara S."/>
            <person name="Begum Z."/>
            <person name="Ruth M."/>
            <person name="Singh A."/>
            <person name="Kumar Pinnaka A."/>
        </authorList>
    </citation>
    <scope>NUCLEOTIDE SEQUENCE [LARGE SCALE GENOMIC DNA]</scope>
    <source>
        <strain evidence="12 13">DSE10</strain>
    </source>
</reference>
<dbReference type="InterPro" id="IPR027417">
    <property type="entry name" value="P-loop_NTPase"/>
</dbReference>
<evidence type="ECO:0000256" key="2">
    <source>
        <dbReference type="ARBA" id="ARBA00022448"/>
    </source>
</evidence>
<dbReference type="EMBL" id="AOFT01000001">
    <property type="protein sequence ID" value="EMR07803.1"/>
    <property type="molecule type" value="Genomic_DNA"/>
</dbReference>
<dbReference type="eggNOG" id="COG1132">
    <property type="taxonomic scope" value="Bacteria"/>
</dbReference>